<dbReference type="InterPro" id="IPR053150">
    <property type="entry name" value="Teicoplanin_resist-assoc"/>
</dbReference>
<feature type="transmembrane region" description="Helical" evidence="5">
    <location>
        <begin position="215"/>
        <end position="232"/>
    </location>
</feature>
<dbReference type="Pfam" id="PF06271">
    <property type="entry name" value="RDD"/>
    <property type="match status" value="1"/>
</dbReference>
<keyword evidence="2 5" id="KW-0812">Transmembrane</keyword>
<feature type="transmembrane region" description="Helical" evidence="5">
    <location>
        <begin position="107"/>
        <end position="125"/>
    </location>
</feature>
<evidence type="ECO:0000256" key="3">
    <source>
        <dbReference type="ARBA" id="ARBA00022989"/>
    </source>
</evidence>
<keyword evidence="3 5" id="KW-1133">Transmembrane helix</keyword>
<feature type="domain" description="RDD" evidence="7">
    <location>
        <begin position="210"/>
        <end position="322"/>
    </location>
</feature>
<dbReference type="Pfam" id="PF04892">
    <property type="entry name" value="VanZ"/>
    <property type="match status" value="1"/>
</dbReference>
<evidence type="ECO:0000259" key="7">
    <source>
        <dbReference type="Pfam" id="PF06271"/>
    </source>
</evidence>
<evidence type="ECO:0000256" key="2">
    <source>
        <dbReference type="ARBA" id="ARBA00022692"/>
    </source>
</evidence>
<accession>A0A4V3A2P2</accession>
<feature type="transmembrane region" description="Helical" evidence="5">
    <location>
        <begin position="12"/>
        <end position="31"/>
    </location>
</feature>
<feature type="transmembrane region" description="Helical" evidence="5">
    <location>
        <begin position="287"/>
        <end position="308"/>
    </location>
</feature>
<feature type="transmembrane region" description="Helical" evidence="5">
    <location>
        <begin position="43"/>
        <end position="64"/>
    </location>
</feature>
<reference evidence="8 9" key="1">
    <citation type="journal article" date="2019" name="Appl. Microbiol. Biotechnol.">
        <title>Uncovering carbohydrate metabolism through a genotype-phenotype association study of 56 lactic acid bacteria genomes.</title>
        <authorList>
            <person name="Buron-Moles G."/>
            <person name="Chailyan A."/>
            <person name="Dolejs I."/>
            <person name="Forster J."/>
            <person name="Miks M.H."/>
        </authorList>
    </citation>
    <scope>NUCLEOTIDE SEQUENCE [LARGE SCALE GENOMIC DNA]</scope>
    <source>
        <strain evidence="8 9">ATCC 700006</strain>
    </source>
</reference>
<evidence type="ECO:0000313" key="8">
    <source>
        <dbReference type="EMBL" id="TDG69615.1"/>
    </source>
</evidence>
<evidence type="ECO:0000256" key="4">
    <source>
        <dbReference type="ARBA" id="ARBA00023136"/>
    </source>
</evidence>
<evidence type="ECO:0000256" key="5">
    <source>
        <dbReference type="SAM" id="Phobius"/>
    </source>
</evidence>
<dbReference type="EMBL" id="PUFI01000005">
    <property type="protein sequence ID" value="TDG69615.1"/>
    <property type="molecule type" value="Genomic_DNA"/>
</dbReference>
<evidence type="ECO:0000259" key="6">
    <source>
        <dbReference type="Pfam" id="PF04892"/>
    </source>
</evidence>
<proteinExistence type="predicted"/>
<dbReference type="InterPro" id="IPR006976">
    <property type="entry name" value="VanZ-like"/>
</dbReference>
<comment type="caution">
    <text evidence="8">The sequence shown here is derived from an EMBL/GenBank/DDBJ whole genome shotgun (WGS) entry which is preliminary data.</text>
</comment>
<feature type="transmembrane region" description="Helical" evidence="5">
    <location>
        <begin position="238"/>
        <end position="258"/>
    </location>
</feature>
<evidence type="ECO:0000256" key="1">
    <source>
        <dbReference type="ARBA" id="ARBA00004141"/>
    </source>
</evidence>
<dbReference type="InterPro" id="IPR010432">
    <property type="entry name" value="RDD"/>
</dbReference>
<evidence type="ECO:0000313" key="9">
    <source>
        <dbReference type="Proteomes" id="UP000295681"/>
    </source>
</evidence>
<dbReference type="STRING" id="907931.GCA_000165675_00295"/>
<keyword evidence="9" id="KW-1185">Reference proteome</keyword>
<dbReference type="Proteomes" id="UP000295681">
    <property type="component" value="Unassembled WGS sequence"/>
</dbReference>
<dbReference type="RefSeq" id="WP_010008796.1">
    <property type="nucleotide sequence ID" value="NZ_JAGYGP010000001.1"/>
</dbReference>
<dbReference type="PANTHER" id="PTHR36834">
    <property type="entry name" value="MEMBRANE PROTEIN-RELATED"/>
    <property type="match status" value="1"/>
</dbReference>
<dbReference type="PANTHER" id="PTHR36834:SF1">
    <property type="entry name" value="INTEGRAL MEMBRANE PROTEIN"/>
    <property type="match status" value="1"/>
</dbReference>
<feature type="transmembrane region" description="Helical" evidence="5">
    <location>
        <begin position="320"/>
        <end position="342"/>
    </location>
</feature>
<sequence>MLEKLIFPTQSIWQILPISLILLFIPVLVIQYRRYGAVSFVRLVMVSSFVFYLIVAFLITILPLPSLSEVLALKTQKVNMVNLIPFNFLSENIIAPGRFSSGFTSTVFVDILANILVFIPLGFYIRYYFQKSFRATIYAALVLSLFFEITQFTGIYGVYPYPYRVCDVDDVMLNVLGAMIGDQMVPYSRRLLPNLEVELLQGDVNTDSVGLFRRLLALLIDWSLVIIGLLIFVDVLRIPLWITGIASILIVFVFVPEISQYKQTIGMRVLKICYDSLDGSSITLWEILVRNLSSIGAFILIPIVLNWLTLLLDLQASDKGLHFITGFIILVPVIFFGSDWLLTITKTHRTWYERLSGVILSVKH</sequence>
<protein>
    <recommendedName>
        <fullName evidence="10">VanZ-like domain-containing protein</fullName>
    </recommendedName>
</protein>
<evidence type="ECO:0008006" key="10">
    <source>
        <dbReference type="Google" id="ProtNLM"/>
    </source>
</evidence>
<dbReference type="AlphaFoldDB" id="A0A4V3A2P2"/>
<comment type="subcellular location">
    <subcellularLocation>
        <location evidence="1">Membrane</location>
        <topology evidence="1">Multi-pass membrane protein</topology>
    </subcellularLocation>
</comment>
<gene>
    <name evidence="8" type="ORF">C5L23_001077</name>
</gene>
<organism evidence="8 9">
    <name type="scientific">Leuconostoc fallax</name>
    <dbReference type="NCBI Taxonomy" id="1251"/>
    <lineage>
        <taxon>Bacteria</taxon>
        <taxon>Bacillati</taxon>
        <taxon>Bacillota</taxon>
        <taxon>Bacilli</taxon>
        <taxon>Lactobacillales</taxon>
        <taxon>Lactobacillaceae</taxon>
        <taxon>Leuconostoc</taxon>
    </lineage>
</organism>
<name>A0A4V3A2P2_9LACO</name>
<keyword evidence="4 5" id="KW-0472">Membrane</keyword>
<dbReference type="GO" id="GO:0016020">
    <property type="term" value="C:membrane"/>
    <property type="evidence" value="ECO:0007669"/>
    <property type="project" value="UniProtKB-SubCell"/>
</dbReference>
<feature type="domain" description="VanZ-like" evidence="6">
    <location>
        <begin position="49"/>
        <end position="181"/>
    </location>
</feature>